<dbReference type="EMBL" id="BAAFGZ010000145">
    <property type="protein sequence ID" value="GAB0135725.1"/>
    <property type="molecule type" value="Genomic_DNA"/>
</dbReference>
<name>A0ABQ0CQM6_9HYPO</name>
<evidence type="ECO:0000313" key="1">
    <source>
        <dbReference type="EMBL" id="GAB0135725.1"/>
    </source>
</evidence>
<reference evidence="2" key="1">
    <citation type="submission" date="2024-06" db="EMBL/GenBank/DDBJ databases">
        <title>Draft Genome Sequences of Epichloe bromicola Strains Isolated from Elymus ciliaris.</title>
        <authorList>
            <consortium name="Epichloe bromicola genome sequencing consortium"/>
            <person name="Miura A."/>
            <person name="Imano S."/>
            <person name="Ashida A."/>
            <person name="Sato I."/>
            <person name="Chiba S."/>
            <person name="Tanaka A."/>
            <person name="Camagna M."/>
            <person name="Takemoto D."/>
        </authorList>
    </citation>
    <scope>NUCLEOTIDE SEQUENCE [LARGE SCALE GENOMIC DNA]</scope>
    <source>
        <strain evidence="2">DP</strain>
    </source>
</reference>
<sequence length="61" mass="7093">MLFLYGRLTQSAFADVRETERLWKGCDSIARTADRAAARREKDLLVARVTAEFIFLFLRVK</sequence>
<gene>
    <name evidence="1" type="primary">g4052</name>
    <name evidence="1" type="ORF">EsDP_00004052</name>
</gene>
<protein>
    <submittedName>
        <fullName evidence="1">Uncharacterized protein</fullName>
    </submittedName>
</protein>
<proteinExistence type="predicted"/>
<comment type="caution">
    <text evidence="1">The sequence shown here is derived from an EMBL/GenBank/DDBJ whole genome shotgun (WGS) entry which is preliminary data.</text>
</comment>
<accession>A0ABQ0CQM6</accession>
<evidence type="ECO:0000313" key="2">
    <source>
        <dbReference type="Proteomes" id="UP001562357"/>
    </source>
</evidence>
<organism evidence="1 2">
    <name type="scientific">Epichloe bromicola</name>
    <dbReference type="NCBI Taxonomy" id="79588"/>
    <lineage>
        <taxon>Eukaryota</taxon>
        <taxon>Fungi</taxon>
        <taxon>Dikarya</taxon>
        <taxon>Ascomycota</taxon>
        <taxon>Pezizomycotina</taxon>
        <taxon>Sordariomycetes</taxon>
        <taxon>Hypocreomycetidae</taxon>
        <taxon>Hypocreales</taxon>
        <taxon>Clavicipitaceae</taxon>
        <taxon>Epichloe</taxon>
    </lineage>
</organism>
<keyword evidence="2" id="KW-1185">Reference proteome</keyword>
<dbReference type="Proteomes" id="UP001562357">
    <property type="component" value="Unassembled WGS sequence"/>
</dbReference>